<proteinExistence type="predicted"/>
<dbReference type="EMBL" id="JACHVS010000002">
    <property type="protein sequence ID" value="MBB2996512.1"/>
    <property type="molecule type" value="Genomic_DNA"/>
</dbReference>
<dbReference type="AlphaFoldDB" id="A0A839QTB1"/>
<dbReference type="RefSeq" id="WP_183512074.1">
    <property type="nucleotide sequence ID" value="NZ_BAABGK010000039.1"/>
</dbReference>
<dbReference type="Gene3D" id="6.10.250.660">
    <property type="match status" value="1"/>
</dbReference>
<name>A0A839QTB1_9MICC</name>
<dbReference type="NCBIfam" id="TIGR03544">
    <property type="entry name" value="DivI1A_domain"/>
    <property type="match status" value="1"/>
</dbReference>
<protein>
    <submittedName>
        <fullName evidence="1">DivIVA domain-containing protein</fullName>
    </submittedName>
</protein>
<dbReference type="InterPro" id="IPR019933">
    <property type="entry name" value="DivIVA_domain"/>
</dbReference>
<gene>
    <name evidence="1" type="ORF">E9229_002759</name>
</gene>
<dbReference type="Proteomes" id="UP000523000">
    <property type="component" value="Unassembled WGS sequence"/>
</dbReference>
<keyword evidence="2" id="KW-1185">Reference proteome</keyword>
<evidence type="ECO:0000313" key="1">
    <source>
        <dbReference type="EMBL" id="MBB2996512.1"/>
    </source>
</evidence>
<accession>A0A839QTB1</accession>
<comment type="caution">
    <text evidence="1">The sequence shown here is derived from an EMBL/GenBank/DDBJ whole genome shotgun (WGS) entry which is preliminary data.</text>
</comment>
<reference evidence="1 2" key="1">
    <citation type="submission" date="2020-08" db="EMBL/GenBank/DDBJ databases">
        <title>Sequencing the genomes of 1000 actinobacteria strains.</title>
        <authorList>
            <person name="Klenk H.-P."/>
        </authorList>
    </citation>
    <scope>NUCLEOTIDE SEQUENCE [LARGE SCALE GENOMIC DNA]</scope>
    <source>
        <strain evidence="1 2">DSM 22826</strain>
    </source>
</reference>
<sequence>MVYLLLFIAVVIAGAAVFVGVGESRKRPADAGAIRAAGVIEGLVEPVATLPPVLLPERPLGADVRAVRFSLGLRGYRMDQVDEVLDVMAAELERLQQVIRNGAQSHVISATDDSSE</sequence>
<evidence type="ECO:0000313" key="2">
    <source>
        <dbReference type="Proteomes" id="UP000523000"/>
    </source>
</evidence>
<organism evidence="1 2">
    <name type="scientific">Paeniglutamicibacter cryotolerans</name>
    <dbReference type="NCBI Taxonomy" id="670079"/>
    <lineage>
        <taxon>Bacteria</taxon>
        <taxon>Bacillati</taxon>
        <taxon>Actinomycetota</taxon>
        <taxon>Actinomycetes</taxon>
        <taxon>Micrococcales</taxon>
        <taxon>Micrococcaceae</taxon>
        <taxon>Paeniglutamicibacter</taxon>
    </lineage>
</organism>